<gene>
    <name evidence="3" type="ordered locus">Krad_0293</name>
</gene>
<reference evidence="4" key="1">
    <citation type="journal article" date="2008" name="PLoS ONE">
        <title>Survival in nuclear waste, extreme resistance, and potential applications gleaned from the genome sequence of Kineococcus radiotolerans SRS30216.</title>
        <authorList>
            <person name="Bagwell C.E."/>
            <person name="Bhat S."/>
            <person name="Hawkins G.M."/>
            <person name="Smith B.W."/>
            <person name="Biswas T."/>
            <person name="Hoover T.R."/>
            <person name="Saunders E."/>
            <person name="Han C.S."/>
            <person name="Tsodikov O.V."/>
            <person name="Shimkets L.J."/>
        </authorList>
    </citation>
    <scope>NUCLEOTIDE SEQUENCE [LARGE SCALE GENOMIC DNA]</scope>
    <source>
        <strain evidence="4">ATCC BAA-149 / DSM 14245 / SRS30216</strain>
    </source>
</reference>
<evidence type="ECO:0000313" key="4">
    <source>
        <dbReference type="Proteomes" id="UP000001116"/>
    </source>
</evidence>
<dbReference type="RefSeq" id="WP_012085394.1">
    <property type="nucleotide sequence ID" value="NC_009664.2"/>
</dbReference>
<name>A6W4P4_KINRD</name>
<dbReference type="EMBL" id="CP000750">
    <property type="protein sequence ID" value="ABS01783.1"/>
    <property type="molecule type" value="Genomic_DNA"/>
</dbReference>
<dbReference type="KEGG" id="kra:Krad_0293"/>
<proteinExistence type="predicted"/>
<keyword evidence="1" id="KW-0732">Signal</keyword>
<dbReference type="HOGENOM" id="CLU_803892_0_0_11"/>
<feature type="signal peptide" evidence="1">
    <location>
        <begin position="1"/>
        <end position="26"/>
    </location>
</feature>
<dbReference type="PANTHER" id="PTHR37957:SF1">
    <property type="entry name" value="PHYTASE-LIKE DOMAIN-CONTAINING PROTEIN"/>
    <property type="match status" value="1"/>
</dbReference>
<organism evidence="3 4">
    <name type="scientific">Kineococcus radiotolerans (strain ATCC BAA-149 / DSM 14245 / SRS30216)</name>
    <dbReference type="NCBI Taxonomy" id="266940"/>
    <lineage>
        <taxon>Bacteria</taxon>
        <taxon>Bacillati</taxon>
        <taxon>Actinomycetota</taxon>
        <taxon>Actinomycetes</taxon>
        <taxon>Kineosporiales</taxon>
        <taxon>Kineosporiaceae</taxon>
        <taxon>Kineococcus</taxon>
    </lineage>
</organism>
<evidence type="ECO:0000259" key="2">
    <source>
        <dbReference type="Pfam" id="PF13449"/>
    </source>
</evidence>
<dbReference type="Pfam" id="PF13449">
    <property type="entry name" value="Phytase-like"/>
    <property type="match status" value="1"/>
</dbReference>
<accession>A6W4P4</accession>
<dbReference type="PROSITE" id="PS51257">
    <property type="entry name" value="PROKAR_LIPOPROTEIN"/>
    <property type="match status" value="1"/>
</dbReference>
<dbReference type="OrthoDB" id="9758957at2"/>
<dbReference type="eggNOG" id="COG4222">
    <property type="taxonomic scope" value="Bacteria"/>
</dbReference>
<keyword evidence="4" id="KW-1185">Reference proteome</keyword>
<evidence type="ECO:0000313" key="3">
    <source>
        <dbReference type="EMBL" id="ABS01783.1"/>
    </source>
</evidence>
<keyword evidence="3" id="KW-0449">Lipoprotein</keyword>
<dbReference type="InterPro" id="IPR027372">
    <property type="entry name" value="Phytase-like_dom"/>
</dbReference>
<dbReference type="STRING" id="266940.Krad_0293"/>
<feature type="domain" description="Phytase-like" evidence="2">
    <location>
        <begin position="62"/>
        <end position="327"/>
    </location>
</feature>
<dbReference type="AlphaFoldDB" id="A6W4P4"/>
<dbReference type="SUPFAM" id="SSF63829">
    <property type="entry name" value="Calcium-dependent phosphotriesterase"/>
    <property type="match status" value="1"/>
</dbReference>
<dbReference type="PANTHER" id="PTHR37957">
    <property type="entry name" value="BLR7070 PROTEIN"/>
    <property type="match status" value="1"/>
</dbReference>
<protein>
    <submittedName>
        <fullName evidence="3">Lipoprotein</fullName>
    </submittedName>
</protein>
<sequence>MRRTLASAVVLAAACTLAASGVAASAAPAGTASPATARCSGAVALTGFSDHLDETVFEGRAVANLSALAPRADGSLLALSDRSELFTLDREREPAAAVTLRDEAGAELDSEGLVVDRDGTVWVSSELDPSVRHHGTDGALLGSLPLPDALRTAPAGRARENLSLEGLTLSADGLTLFSNVEEELLGDADGVLRIQTWQRPDPSSPFALGVQHAYRADPGLGVPELLATPDGRLLVVERGFTAQVGNTVRLYVADPAAGSDVGAVEHLAEDAPVLPKTLLADLVTCPTLGAVAEQAQLNPLLDNVEGAAVLSAQGDRRLRVLLVSDDNERPTQTTRFYDLDVTLPVRGT</sequence>
<dbReference type="Proteomes" id="UP000001116">
    <property type="component" value="Chromosome"/>
</dbReference>
<evidence type="ECO:0000256" key="1">
    <source>
        <dbReference type="SAM" id="SignalP"/>
    </source>
</evidence>
<feature type="chain" id="PRO_5002701803" evidence="1">
    <location>
        <begin position="27"/>
        <end position="348"/>
    </location>
</feature>